<name>A0A4V6XWJ8_STECR</name>
<protein>
    <recommendedName>
        <fullName evidence="8">C3H1-type domain-containing protein</fullName>
    </recommendedName>
</protein>
<reference evidence="9 10" key="1">
    <citation type="journal article" date="2015" name="Genome Biol.">
        <title>Comparative genomics of Steinernema reveals deeply conserved gene regulatory networks.</title>
        <authorList>
            <person name="Dillman A.R."/>
            <person name="Macchietto M."/>
            <person name="Porter C.F."/>
            <person name="Rogers A."/>
            <person name="Williams B."/>
            <person name="Antoshechkin I."/>
            <person name="Lee M.M."/>
            <person name="Goodwin Z."/>
            <person name="Lu X."/>
            <person name="Lewis E.E."/>
            <person name="Goodrich-Blair H."/>
            <person name="Stock S.P."/>
            <person name="Adams B.J."/>
            <person name="Sternberg P.W."/>
            <person name="Mortazavi A."/>
        </authorList>
    </citation>
    <scope>NUCLEOTIDE SEQUENCE [LARGE SCALE GENOMIC DNA]</scope>
    <source>
        <strain evidence="9 10">ALL</strain>
    </source>
</reference>
<dbReference type="InterPro" id="IPR035979">
    <property type="entry name" value="RBD_domain_sf"/>
</dbReference>
<dbReference type="AlphaFoldDB" id="A0A4V6XWJ8"/>
<keyword evidence="5" id="KW-0694">RNA-binding</keyword>
<sequence>MTPLCRASERRTVLLRNFYQSVEPFFTPQLLATPDGTREFEAFYWEVFTEIEKEYGKIEELNVCENIGEHLIGNVYIKFAESFSANKAVKDLNRRWFARQPIYAELSPVVDFRDACCRQHEIGECNRGGFCNFMHIKQPSSQVLREIRNERAPRKRRWRSASLSSLSALGSSSGSDSDSSAALSLSSCPSVSDSEDDSDLLPKNYRLQYTSDSEDASDSNVSKTSECFRQENERIDSEPNSTTPKAFRAAADNSSDDGEMSESEREMVQRRKQRLRRQRWELMRDLLTAARDELANSRGSWDEDRERNFVFSLL</sequence>
<gene>
    <name evidence="9" type="ORF">L596_007350</name>
</gene>
<dbReference type="Gene3D" id="3.30.70.330">
    <property type="match status" value="1"/>
</dbReference>
<organism evidence="9 10">
    <name type="scientific">Steinernema carpocapsae</name>
    <name type="common">Entomopathogenic nematode</name>
    <dbReference type="NCBI Taxonomy" id="34508"/>
    <lineage>
        <taxon>Eukaryota</taxon>
        <taxon>Metazoa</taxon>
        <taxon>Ecdysozoa</taxon>
        <taxon>Nematoda</taxon>
        <taxon>Chromadorea</taxon>
        <taxon>Rhabditida</taxon>
        <taxon>Tylenchina</taxon>
        <taxon>Panagrolaimomorpha</taxon>
        <taxon>Strongyloidoidea</taxon>
        <taxon>Steinernematidae</taxon>
        <taxon>Steinernema</taxon>
    </lineage>
</organism>
<dbReference type="PROSITE" id="PS50103">
    <property type="entry name" value="ZF_C3H1"/>
    <property type="match status" value="1"/>
</dbReference>
<feature type="region of interest" description="Disordered" evidence="7">
    <location>
        <begin position="167"/>
        <end position="270"/>
    </location>
</feature>
<evidence type="ECO:0000259" key="8">
    <source>
        <dbReference type="PROSITE" id="PS50103"/>
    </source>
</evidence>
<dbReference type="GO" id="GO:0008270">
    <property type="term" value="F:zinc ion binding"/>
    <property type="evidence" value="ECO:0007669"/>
    <property type="project" value="UniProtKB-KW"/>
</dbReference>
<dbReference type="Proteomes" id="UP000298663">
    <property type="component" value="Unassembled WGS sequence"/>
</dbReference>
<evidence type="ECO:0000256" key="1">
    <source>
        <dbReference type="ARBA" id="ARBA00022723"/>
    </source>
</evidence>
<dbReference type="InterPro" id="IPR003954">
    <property type="entry name" value="RRM_euk-type"/>
</dbReference>
<keyword evidence="1 6" id="KW-0479">Metal-binding</keyword>
<proteinExistence type="predicted"/>
<dbReference type="GO" id="GO:0000398">
    <property type="term" value="P:mRNA splicing, via spliceosome"/>
    <property type="evidence" value="ECO:0007669"/>
    <property type="project" value="InterPro"/>
</dbReference>
<keyword evidence="10" id="KW-1185">Reference proteome</keyword>
<dbReference type="SMART" id="SM00361">
    <property type="entry name" value="RRM_1"/>
    <property type="match status" value="1"/>
</dbReference>
<keyword evidence="2" id="KW-0677">Repeat</keyword>
<dbReference type="PANTHER" id="PTHR12620">
    <property type="entry name" value="U2 SNRNP AUXILIARY FACTOR, SMALL SUBUNIT"/>
    <property type="match status" value="1"/>
</dbReference>
<keyword evidence="4 6" id="KW-0862">Zinc</keyword>
<evidence type="ECO:0000256" key="3">
    <source>
        <dbReference type="ARBA" id="ARBA00022771"/>
    </source>
</evidence>
<evidence type="ECO:0000256" key="4">
    <source>
        <dbReference type="ARBA" id="ARBA00022833"/>
    </source>
</evidence>
<feature type="zinc finger region" description="C3H1-type" evidence="6">
    <location>
        <begin position="111"/>
        <end position="138"/>
    </location>
</feature>
<accession>A0A4V6XWJ8</accession>
<dbReference type="SUPFAM" id="SSF54928">
    <property type="entry name" value="RNA-binding domain, RBD"/>
    <property type="match status" value="1"/>
</dbReference>
<dbReference type="EMBL" id="AZBU02000002">
    <property type="protein sequence ID" value="TKR92765.1"/>
    <property type="molecule type" value="Genomic_DNA"/>
</dbReference>
<feature type="domain" description="C3H1-type" evidence="8">
    <location>
        <begin position="111"/>
        <end position="138"/>
    </location>
</feature>
<dbReference type="GO" id="GO:0089701">
    <property type="term" value="C:U2AF complex"/>
    <property type="evidence" value="ECO:0007669"/>
    <property type="project" value="InterPro"/>
</dbReference>
<evidence type="ECO:0000256" key="2">
    <source>
        <dbReference type="ARBA" id="ARBA00022737"/>
    </source>
</evidence>
<dbReference type="STRING" id="34508.A0A4V6XWJ8"/>
<comment type="caution">
    <text evidence="9">The sequence shown here is derived from an EMBL/GenBank/DDBJ whole genome shotgun (WGS) entry which is preliminary data.</text>
</comment>
<keyword evidence="3 6" id="KW-0863">Zinc-finger</keyword>
<dbReference type="InterPro" id="IPR000571">
    <property type="entry name" value="Znf_CCCH"/>
</dbReference>
<feature type="compositionally biased region" description="Basic and acidic residues" evidence="7">
    <location>
        <begin position="226"/>
        <end position="237"/>
    </location>
</feature>
<evidence type="ECO:0000256" key="5">
    <source>
        <dbReference type="ARBA" id="ARBA00022884"/>
    </source>
</evidence>
<reference evidence="9 10" key="2">
    <citation type="journal article" date="2019" name="G3 (Bethesda)">
        <title>Hybrid Assembly of the Genome of the Entomopathogenic Nematode Steinernema carpocapsae Identifies the X-Chromosome.</title>
        <authorList>
            <person name="Serra L."/>
            <person name="Macchietto M."/>
            <person name="Macias-Munoz A."/>
            <person name="McGill C.J."/>
            <person name="Rodriguez I.M."/>
            <person name="Rodriguez B."/>
            <person name="Murad R."/>
            <person name="Mortazavi A."/>
        </authorList>
    </citation>
    <scope>NUCLEOTIDE SEQUENCE [LARGE SCALE GENOMIC DNA]</scope>
    <source>
        <strain evidence="9 10">ALL</strain>
    </source>
</reference>
<dbReference type="PRINTS" id="PR01848">
    <property type="entry name" value="U2AUXFACTOR"/>
</dbReference>
<evidence type="ECO:0000313" key="10">
    <source>
        <dbReference type="Proteomes" id="UP000298663"/>
    </source>
</evidence>
<dbReference type="InterPro" id="IPR009145">
    <property type="entry name" value="U2AF_small"/>
</dbReference>
<dbReference type="OrthoDB" id="423462at2759"/>
<dbReference type="Pfam" id="PF00642">
    <property type="entry name" value="zf-CCCH"/>
    <property type="match status" value="1"/>
</dbReference>
<evidence type="ECO:0000256" key="6">
    <source>
        <dbReference type="PROSITE-ProRule" id="PRU00723"/>
    </source>
</evidence>
<feature type="compositionally biased region" description="Low complexity" evidence="7">
    <location>
        <begin position="167"/>
        <end position="192"/>
    </location>
</feature>
<evidence type="ECO:0000256" key="7">
    <source>
        <dbReference type="SAM" id="MobiDB-lite"/>
    </source>
</evidence>
<dbReference type="InterPro" id="IPR012677">
    <property type="entry name" value="Nucleotide-bd_a/b_plait_sf"/>
</dbReference>
<dbReference type="GO" id="GO:0003723">
    <property type="term" value="F:RNA binding"/>
    <property type="evidence" value="ECO:0007669"/>
    <property type="project" value="UniProtKB-KW"/>
</dbReference>
<evidence type="ECO:0000313" key="9">
    <source>
        <dbReference type="EMBL" id="TKR92765.1"/>
    </source>
</evidence>